<name>A0ABM4BGG3_HYDVU</name>
<dbReference type="PANTHER" id="PTHR46601:SF1">
    <property type="entry name" value="ADF-H DOMAIN-CONTAINING PROTEIN"/>
    <property type="match status" value="1"/>
</dbReference>
<keyword evidence="1" id="KW-1185">Reference proteome</keyword>
<dbReference type="SUPFAM" id="SSF53098">
    <property type="entry name" value="Ribonuclease H-like"/>
    <property type="match status" value="1"/>
</dbReference>
<protein>
    <submittedName>
        <fullName evidence="2">Uncharacterized protein LOC136077844</fullName>
    </submittedName>
</protein>
<evidence type="ECO:0000313" key="2">
    <source>
        <dbReference type="RefSeq" id="XP_065648068.1"/>
    </source>
</evidence>
<dbReference type="PANTHER" id="PTHR46601">
    <property type="entry name" value="ULP_PROTEASE DOMAIN-CONTAINING PROTEIN"/>
    <property type="match status" value="1"/>
</dbReference>
<evidence type="ECO:0000313" key="1">
    <source>
        <dbReference type="Proteomes" id="UP001652625"/>
    </source>
</evidence>
<proteinExistence type="predicted"/>
<accession>A0ABM4BGG3</accession>
<gene>
    <name evidence="2" type="primary">LOC136077844</name>
</gene>
<dbReference type="Proteomes" id="UP001652625">
    <property type="component" value="Chromosome 03"/>
</dbReference>
<dbReference type="GeneID" id="136077844"/>
<reference evidence="2" key="1">
    <citation type="submission" date="2025-08" db="UniProtKB">
        <authorList>
            <consortium name="RefSeq"/>
        </authorList>
    </citation>
    <scope>IDENTIFICATION</scope>
</reference>
<dbReference type="RefSeq" id="XP_065648068.1">
    <property type="nucleotide sequence ID" value="XM_065791996.1"/>
</dbReference>
<organism evidence="1 2">
    <name type="scientific">Hydra vulgaris</name>
    <name type="common">Hydra</name>
    <name type="synonym">Hydra attenuata</name>
    <dbReference type="NCBI Taxonomy" id="6087"/>
    <lineage>
        <taxon>Eukaryota</taxon>
        <taxon>Metazoa</taxon>
        <taxon>Cnidaria</taxon>
        <taxon>Hydrozoa</taxon>
        <taxon>Hydroidolina</taxon>
        <taxon>Anthoathecata</taxon>
        <taxon>Aplanulata</taxon>
        <taxon>Hydridae</taxon>
        <taxon>Hydra</taxon>
    </lineage>
</organism>
<sequence>MDNKINCCFVNNYGACYKQSYTQVRNLIEDIDSNVKKLLVKRTNMKKEQITSICTHHYDMLVVRYEGNQKSCCNPFLTHQKVCRASLRVITMHTVLEAETIGLNLTPGKKLCPTCRSKVMKRLSKSTSENKNDEDFDIVSETSIQNKKEGVDTHFTFAGVSPIKVKGLHKSGKIREGKRKLTALTTSIKKKVATSLNISEESFEEQSNFVNEYIENANLFDNMMVSLTNKIAESTAISKKIQLTTLAPTDWSIKKVSETLHVTNYVARTAHKLALEKGILTMPNPKLGKVLPDVTVQLVKTFYEDDEHSRIMPGKKDYVSIKKNVHTQKCLLLCNLKELFVAFKTKNPEIKIGFSRFCTLRPKWCITVGASGTHSVCVCAIHQNLKLLLHPLGLTYKELLPYIVCDITNKDCMMRKCEKCPATKNVLVEKLYDLLGEFEDDEEVEFDQWTTTDRSNLTHNKEPVFEYIELVCRKMEKLAPHSYLAKSQASYLRSRKENMNEVTALFLGDFSENYKFVVQDEVQSFHWTNLQCTLHPVIIYFKKEGILKHKSYCIISDDMIHDVNMVYKIIDVVSNDIKTNLPQIKNIEYFSDGCAGQYKNCKNILNLCFHLEDFGLSAKWNFFATSHGKQPCDGIGGTVKRLAKLASLQRDMGNYILSPQAMYKYCHENIEGVHFIYISSEDLFLVRNTLKERLDTATTIPGTRSYHQFVPLGHQKVGTKLCSVDEEFALIHDFGNVQITTVNLVPGDFACVSYEQKWWIGVIEDINLKEKDVLVKLMCPNGPARLFKWPPIDSQCWIPNVHIICKVEVLNSFACTPLENHTAENIADFMKNVIKDMFSKQYGELHLHNVYDGAANMMKTSSQLGCEEPQHCLAHVLNLLLVSDGLNKCSEVLKLLKKCRNIVTCLSFKSTDLINEFLCTNDDVDVYNKLRKIAEVKELVNLD</sequence>
<dbReference type="InterPro" id="IPR012337">
    <property type="entry name" value="RNaseH-like_sf"/>
</dbReference>